<feature type="region of interest" description="Disordered" evidence="1">
    <location>
        <begin position="124"/>
        <end position="143"/>
    </location>
</feature>
<dbReference type="Proteomes" id="UP000077628">
    <property type="component" value="Unassembled WGS sequence"/>
</dbReference>
<feature type="compositionally biased region" description="Gly residues" evidence="1">
    <location>
        <begin position="125"/>
        <end position="143"/>
    </location>
</feature>
<feature type="signal peptide" evidence="2">
    <location>
        <begin position="1"/>
        <end position="24"/>
    </location>
</feature>
<evidence type="ECO:0000256" key="1">
    <source>
        <dbReference type="SAM" id="MobiDB-lite"/>
    </source>
</evidence>
<dbReference type="RefSeq" id="WP_064024281.1">
    <property type="nucleotide sequence ID" value="NZ_LUUK01000016.1"/>
</dbReference>
<reference evidence="4" key="1">
    <citation type="submission" date="2016-03" db="EMBL/GenBank/DDBJ databases">
        <authorList>
            <person name="Heylen K."/>
            <person name="De Vos P."/>
            <person name="Vekeman B."/>
        </authorList>
    </citation>
    <scope>NUCLEOTIDE SEQUENCE [LARGE SCALE GENOMIC DNA]</scope>
    <source>
        <strain evidence="4">R-45383</strain>
    </source>
</reference>
<dbReference type="EMBL" id="LUUK01000016">
    <property type="protein sequence ID" value="OAI27995.1"/>
    <property type="molecule type" value="Genomic_DNA"/>
</dbReference>
<accession>A0A177PCJ4</accession>
<proteinExistence type="predicted"/>
<feature type="chain" id="PRO_5008070211" description="PEP-CTERM protein-sorting domain-containing protein" evidence="2">
    <location>
        <begin position="25"/>
        <end position="342"/>
    </location>
</feature>
<name>A0A177PCJ4_9GAMM</name>
<keyword evidence="4" id="KW-1185">Reference proteome</keyword>
<evidence type="ECO:0000313" key="4">
    <source>
        <dbReference type="Proteomes" id="UP000077628"/>
    </source>
</evidence>
<evidence type="ECO:0000313" key="3">
    <source>
        <dbReference type="EMBL" id="OAI27995.1"/>
    </source>
</evidence>
<protein>
    <recommendedName>
        <fullName evidence="5">PEP-CTERM protein-sorting domain-containing protein</fullName>
    </recommendedName>
</protein>
<organism evidence="3 4">
    <name type="scientific">Methylomonas koyamae</name>
    <dbReference type="NCBI Taxonomy" id="702114"/>
    <lineage>
        <taxon>Bacteria</taxon>
        <taxon>Pseudomonadati</taxon>
        <taxon>Pseudomonadota</taxon>
        <taxon>Gammaproteobacteria</taxon>
        <taxon>Methylococcales</taxon>
        <taxon>Methylococcaceae</taxon>
        <taxon>Methylomonas</taxon>
    </lineage>
</organism>
<gene>
    <name evidence="3" type="ORF">A1355_17805</name>
</gene>
<keyword evidence="2" id="KW-0732">Signal</keyword>
<sequence length="342" mass="32386">MFQARYSAQISLALWVLSSTPSFAAPLNPNDFASLGSLSLTQTVGDYLFDTGNGTPVLKAPDGSVLYNGVVSGDIAVFNFDSVSIASQVTVKATGTLSLGLLSLSSIQLNGNLNANGFNANNGTPGEGGAGGGRGGAAPFGAGEGSGGGIGKGGLPGFGDGGGFGGHGGNGFGDVGGIAYGDLHLKLEGGSGGGASANLFGSVAGGGGGGAIELGALSSIDFSAGLLTATGGDGSGGTALLGGGGSGGGLLLHAPTISFTGNTTVSADGGGAFGGGGRILFLTDSGGLSGEITHLSVNPAPTGGAVAGVIEYGKLSAVPVPASAWLMLSALTGYLGLRRKAA</sequence>
<dbReference type="AlphaFoldDB" id="A0A177PCJ4"/>
<evidence type="ECO:0008006" key="5">
    <source>
        <dbReference type="Google" id="ProtNLM"/>
    </source>
</evidence>
<comment type="caution">
    <text evidence="3">The sequence shown here is derived from an EMBL/GenBank/DDBJ whole genome shotgun (WGS) entry which is preliminary data.</text>
</comment>
<evidence type="ECO:0000256" key="2">
    <source>
        <dbReference type="SAM" id="SignalP"/>
    </source>
</evidence>